<sequence length="154" mass="16093">MQLSSLLAALAVASPLVSAVGRARVVNNCDTEVTLWSVGSAVSNPVTLTAKGGKYSEEFKKDPKTGGKAIKITRARDGLYTGAPQTNFAYNLDGANIWYDLSSVFGDTFKGKKLVVKSAEATCPSIVWSTGTPPSGSQVKVCTSAKDVTLTLCA</sequence>
<protein>
    <submittedName>
        <fullName evidence="2">Bys1 family protein</fullName>
    </submittedName>
</protein>
<evidence type="ECO:0000256" key="1">
    <source>
        <dbReference type="SAM" id="SignalP"/>
    </source>
</evidence>
<dbReference type="OrthoDB" id="3682664at2759"/>
<organism evidence="2 3">
    <name type="scientific">Plectosphaerella cucumerina</name>
    <dbReference type="NCBI Taxonomy" id="40658"/>
    <lineage>
        <taxon>Eukaryota</taxon>
        <taxon>Fungi</taxon>
        <taxon>Dikarya</taxon>
        <taxon>Ascomycota</taxon>
        <taxon>Pezizomycotina</taxon>
        <taxon>Sordariomycetes</taxon>
        <taxon>Hypocreomycetidae</taxon>
        <taxon>Glomerellales</taxon>
        <taxon>Plectosphaerellaceae</taxon>
        <taxon>Plectosphaerella</taxon>
    </lineage>
</organism>
<dbReference type="EMBL" id="JAGPXD010000002">
    <property type="protein sequence ID" value="KAH7369303.1"/>
    <property type="molecule type" value="Genomic_DNA"/>
</dbReference>
<dbReference type="PANTHER" id="PTHR36195:SF4">
    <property type="entry name" value="DOMAIN PROTEIN, PUTATIVE (AFU_ORTHOLOGUE AFUA_5G01990)-RELATED"/>
    <property type="match status" value="1"/>
</dbReference>
<keyword evidence="1" id="KW-0732">Signal</keyword>
<proteinExistence type="predicted"/>
<dbReference type="Pfam" id="PF04681">
    <property type="entry name" value="Bys1"/>
    <property type="match status" value="1"/>
</dbReference>
<evidence type="ECO:0000313" key="2">
    <source>
        <dbReference type="EMBL" id="KAH7369303.1"/>
    </source>
</evidence>
<reference evidence="2" key="1">
    <citation type="journal article" date="2021" name="Nat. Commun.">
        <title>Genetic determinants of endophytism in the Arabidopsis root mycobiome.</title>
        <authorList>
            <person name="Mesny F."/>
            <person name="Miyauchi S."/>
            <person name="Thiergart T."/>
            <person name="Pickel B."/>
            <person name="Atanasova L."/>
            <person name="Karlsson M."/>
            <person name="Huettel B."/>
            <person name="Barry K.W."/>
            <person name="Haridas S."/>
            <person name="Chen C."/>
            <person name="Bauer D."/>
            <person name="Andreopoulos W."/>
            <person name="Pangilinan J."/>
            <person name="LaButti K."/>
            <person name="Riley R."/>
            <person name="Lipzen A."/>
            <person name="Clum A."/>
            <person name="Drula E."/>
            <person name="Henrissat B."/>
            <person name="Kohler A."/>
            <person name="Grigoriev I.V."/>
            <person name="Martin F.M."/>
            <person name="Hacquard S."/>
        </authorList>
    </citation>
    <scope>NUCLEOTIDE SEQUENCE</scope>
    <source>
        <strain evidence="2">MPI-CAGE-AT-0016</strain>
    </source>
</reference>
<feature type="signal peptide" evidence="1">
    <location>
        <begin position="1"/>
        <end position="19"/>
    </location>
</feature>
<feature type="chain" id="PRO_5035433082" evidence="1">
    <location>
        <begin position="20"/>
        <end position="154"/>
    </location>
</feature>
<dbReference type="PANTHER" id="PTHR36195">
    <property type="entry name" value="DOMAIN PROTEIN, PUTATIVE (AFU_ORTHOLOGUE AFUA_5G01990)-RELATED-RELATED"/>
    <property type="match status" value="1"/>
</dbReference>
<dbReference type="InterPro" id="IPR006771">
    <property type="entry name" value="CetA-like"/>
</dbReference>
<keyword evidence="3" id="KW-1185">Reference proteome</keyword>
<evidence type="ECO:0000313" key="3">
    <source>
        <dbReference type="Proteomes" id="UP000813385"/>
    </source>
</evidence>
<name>A0A8K0TPM8_9PEZI</name>
<accession>A0A8K0TPM8</accession>
<dbReference type="Proteomes" id="UP000813385">
    <property type="component" value="Unassembled WGS sequence"/>
</dbReference>
<comment type="caution">
    <text evidence="2">The sequence shown here is derived from an EMBL/GenBank/DDBJ whole genome shotgun (WGS) entry which is preliminary data.</text>
</comment>
<gene>
    <name evidence="2" type="ORF">B0T11DRAFT_278563</name>
</gene>
<dbReference type="AlphaFoldDB" id="A0A8K0TPM8"/>